<name>A0A0D7AZT7_9AGAR</name>
<evidence type="ECO:0000313" key="1">
    <source>
        <dbReference type="EMBL" id="KIY62776.1"/>
    </source>
</evidence>
<dbReference type="AlphaFoldDB" id="A0A0D7AZT7"/>
<proteinExistence type="predicted"/>
<accession>A0A0D7AZT7</accession>
<organism evidence="1 2">
    <name type="scientific">Cylindrobasidium torrendii FP15055 ss-10</name>
    <dbReference type="NCBI Taxonomy" id="1314674"/>
    <lineage>
        <taxon>Eukaryota</taxon>
        <taxon>Fungi</taxon>
        <taxon>Dikarya</taxon>
        <taxon>Basidiomycota</taxon>
        <taxon>Agaricomycotina</taxon>
        <taxon>Agaricomycetes</taxon>
        <taxon>Agaricomycetidae</taxon>
        <taxon>Agaricales</taxon>
        <taxon>Marasmiineae</taxon>
        <taxon>Physalacriaceae</taxon>
        <taxon>Cylindrobasidium</taxon>
    </lineage>
</organism>
<reference evidence="1 2" key="1">
    <citation type="journal article" date="2015" name="Fungal Genet. Biol.">
        <title>Evolution of novel wood decay mechanisms in Agaricales revealed by the genome sequences of Fistulina hepatica and Cylindrobasidium torrendii.</title>
        <authorList>
            <person name="Floudas D."/>
            <person name="Held B.W."/>
            <person name="Riley R."/>
            <person name="Nagy L.G."/>
            <person name="Koehler G."/>
            <person name="Ransdell A.S."/>
            <person name="Younus H."/>
            <person name="Chow J."/>
            <person name="Chiniquy J."/>
            <person name="Lipzen A."/>
            <person name="Tritt A."/>
            <person name="Sun H."/>
            <person name="Haridas S."/>
            <person name="LaButti K."/>
            <person name="Ohm R.A."/>
            <person name="Kues U."/>
            <person name="Blanchette R.A."/>
            <person name="Grigoriev I.V."/>
            <person name="Minto R.E."/>
            <person name="Hibbett D.S."/>
        </authorList>
    </citation>
    <scope>NUCLEOTIDE SEQUENCE [LARGE SCALE GENOMIC DNA]</scope>
    <source>
        <strain evidence="1 2">FP15055 ss-10</strain>
    </source>
</reference>
<dbReference type="Proteomes" id="UP000054007">
    <property type="component" value="Unassembled WGS sequence"/>
</dbReference>
<gene>
    <name evidence="1" type="ORF">CYLTODRAFT_164116</name>
</gene>
<sequence length="72" mass="8174">MRQERFTVIQRHPRLHLSPWIRKISLSPQLSSYPLAIPAPSDCILHTIDLNAKAELPNTCSSIPSRNSRSLI</sequence>
<dbReference type="EMBL" id="KN880749">
    <property type="protein sequence ID" value="KIY62776.1"/>
    <property type="molecule type" value="Genomic_DNA"/>
</dbReference>
<evidence type="ECO:0000313" key="2">
    <source>
        <dbReference type="Proteomes" id="UP000054007"/>
    </source>
</evidence>
<keyword evidence="2" id="KW-1185">Reference proteome</keyword>
<protein>
    <submittedName>
        <fullName evidence="1">Uncharacterized protein</fullName>
    </submittedName>
</protein>